<proteinExistence type="predicted"/>
<sequence>MQSLYADSKYVCVGFELEISMNVPLTASLATNAAGEVTISSEQKVYDVVLKQAELVKKQLKSSTTLELKLDVLIPESLSLLKEAYDRCGEVCAEYAKTFYLG</sequence>
<organism evidence="1 2">
    <name type="scientific">Canna indica</name>
    <name type="common">Indian-shot</name>
    <dbReference type="NCBI Taxonomy" id="4628"/>
    <lineage>
        <taxon>Eukaryota</taxon>
        <taxon>Viridiplantae</taxon>
        <taxon>Streptophyta</taxon>
        <taxon>Embryophyta</taxon>
        <taxon>Tracheophyta</taxon>
        <taxon>Spermatophyta</taxon>
        <taxon>Magnoliopsida</taxon>
        <taxon>Liliopsida</taxon>
        <taxon>Zingiberales</taxon>
        <taxon>Cannaceae</taxon>
        <taxon>Canna</taxon>
    </lineage>
</organism>
<reference evidence="1 2" key="1">
    <citation type="submission" date="2023-10" db="EMBL/GenBank/DDBJ databases">
        <title>Chromosome-scale genome assembly provides insights into flower coloration mechanisms of Canna indica.</title>
        <authorList>
            <person name="Li C."/>
        </authorList>
    </citation>
    <scope>NUCLEOTIDE SEQUENCE [LARGE SCALE GENOMIC DNA]</scope>
    <source>
        <tissue evidence="1">Flower</tissue>
    </source>
</reference>
<accession>A0AAQ3KBG3</accession>
<dbReference type="EMBL" id="CP136893">
    <property type="protein sequence ID" value="WOL04849.1"/>
    <property type="molecule type" value="Genomic_DNA"/>
</dbReference>
<protein>
    <submittedName>
        <fullName evidence="1">Phytoene synthase 2, chloroplastic</fullName>
    </submittedName>
</protein>
<evidence type="ECO:0000313" key="2">
    <source>
        <dbReference type="Proteomes" id="UP001327560"/>
    </source>
</evidence>
<name>A0AAQ3KBG3_9LILI</name>
<keyword evidence="2" id="KW-1185">Reference proteome</keyword>
<gene>
    <name evidence="1" type="ORF">Cni_G13571</name>
</gene>
<evidence type="ECO:0000313" key="1">
    <source>
        <dbReference type="EMBL" id="WOL04849.1"/>
    </source>
</evidence>
<dbReference type="PANTHER" id="PTHR31480">
    <property type="entry name" value="BIFUNCTIONAL LYCOPENE CYCLASE/PHYTOENE SYNTHASE"/>
    <property type="match status" value="1"/>
</dbReference>
<dbReference type="Proteomes" id="UP001327560">
    <property type="component" value="Chromosome 4"/>
</dbReference>
<dbReference type="AlphaFoldDB" id="A0AAQ3KBG3"/>